<feature type="compositionally biased region" description="Polar residues" evidence="1">
    <location>
        <begin position="86"/>
        <end position="97"/>
    </location>
</feature>
<evidence type="ECO:0000256" key="1">
    <source>
        <dbReference type="SAM" id="MobiDB-lite"/>
    </source>
</evidence>
<dbReference type="AlphaFoldDB" id="A0A1I3P7J4"/>
<keyword evidence="2" id="KW-0732">Signal</keyword>
<protein>
    <recommendedName>
        <fullName evidence="5">Cell division protein FtsL</fullName>
    </recommendedName>
</protein>
<dbReference type="Proteomes" id="UP000199518">
    <property type="component" value="Unassembled WGS sequence"/>
</dbReference>
<keyword evidence="4" id="KW-1185">Reference proteome</keyword>
<evidence type="ECO:0000313" key="3">
    <source>
        <dbReference type="EMBL" id="SFJ17307.1"/>
    </source>
</evidence>
<proteinExistence type="predicted"/>
<feature type="signal peptide" evidence="2">
    <location>
        <begin position="1"/>
        <end position="18"/>
    </location>
</feature>
<evidence type="ECO:0008006" key="5">
    <source>
        <dbReference type="Google" id="ProtNLM"/>
    </source>
</evidence>
<organism evidence="3 4">
    <name type="scientific">Planctomicrobium piriforme</name>
    <dbReference type="NCBI Taxonomy" id="1576369"/>
    <lineage>
        <taxon>Bacteria</taxon>
        <taxon>Pseudomonadati</taxon>
        <taxon>Planctomycetota</taxon>
        <taxon>Planctomycetia</taxon>
        <taxon>Planctomycetales</taxon>
        <taxon>Planctomycetaceae</taxon>
        <taxon>Planctomicrobium</taxon>
    </lineage>
</organism>
<reference evidence="4" key="1">
    <citation type="submission" date="2016-10" db="EMBL/GenBank/DDBJ databases">
        <authorList>
            <person name="Varghese N."/>
            <person name="Submissions S."/>
        </authorList>
    </citation>
    <scope>NUCLEOTIDE SEQUENCE [LARGE SCALE GENOMIC DNA]</scope>
    <source>
        <strain evidence="4">DSM 26348</strain>
    </source>
</reference>
<evidence type="ECO:0000256" key="2">
    <source>
        <dbReference type="SAM" id="SignalP"/>
    </source>
</evidence>
<dbReference type="OrthoDB" id="214577at2"/>
<accession>A0A1I3P7J4</accession>
<sequence>MFLRFAAAIGLATAMALAAIAVEKQNLSLKRAISLQHYQLEVLQEKRCRLVLESQRLAGPLRLLEEAERKGIQLENVGRDPHELSRQTLLNSPAQAQ</sequence>
<evidence type="ECO:0000313" key="4">
    <source>
        <dbReference type="Proteomes" id="UP000199518"/>
    </source>
</evidence>
<feature type="compositionally biased region" description="Basic and acidic residues" evidence="1">
    <location>
        <begin position="76"/>
        <end position="85"/>
    </location>
</feature>
<feature type="region of interest" description="Disordered" evidence="1">
    <location>
        <begin position="76"/>
        <end position="97"/>
    </location>
</feature>
<gene>
    <name evidence="3" type="ORF">SAMN05421753_11657</name>
</gene>
<dbReference type="RefSeq" id="WP_092053911.1">
    <property type="nucleotide sequence ID" value="NZ_FOQD01000016.1"/>
</dbReference>
<name>A0A1I3P7J4_9PLAN</name>
<dbReference type="EMBL" id="FOQD01000016">
    <property type="protein sequence ID" value="SFJ17307.1"/>
    <property type="molecule type" value="Genomic_DNA"/>
</dbReference>
<feature type="chain" id="PRO_5011750536" description="Cell division protein FtsL" evidence="2">
    <location>
        <begin position="19"/>
        <end position="97"/>
    </location>
</feature>
<dbReference type="STRING" id="1576369.SAMN05421753_11657"/>